<name>A0A7W7L7D5_STRNE</name>
<dbReference type="Proteomes" id="UP000556436">
    <property type="component" value="Unassembled WGS sequence"/>
</dbReference>
<sequence length="603" mass="63672">MPVPPGQTHLAAPGGPERWRTVGATHHVLGVLHNVTSATRLLDLLSVFEGDTRIQVHFTCTGSSAFDGGMREFIAAREMPCVPWDEACELKFDLAVSSSRGGELQNISAPLICAPHGAGYNKKLSREPGAGSREPGAGSREPGAGSREPGAFGLTDEWLVHDGRLIPSAVVLSHDEQRERLRDGCPGAVPFATVVGDPCADQLRASAPFRDAYRAALGVHPGQKLLVLTSTWGRRSLLGQGGDTVRRALAELPQDEYRVVAAVHPNAWHGHGGWQVHTWLAPFVRAGLVLPVPETDTWKAALVAADAFIGDHGSVTLYGVALGLPGLLGAFDDGVVAVGSPMDLLGGLLPRVTAGRPLAGQLAEAAATQPGDERLAEVGGLVTSRPMRSMALLRGLFYEHLGLPEPADPAVVRPVAIPRRPHDRRRDPAPPPVFVTARFEEHDGGTATVTVRRYPAAVQGAEAGHLPDPHLVAAEGEPDTRWLHTADVVLARPDATGRPTGERAGPLFDRYPGCGAVAFPEPTDGGPAGSAGPTGDCGLVLRDGRELTARWRDPQWWTTPQTAAAAAHACLARFGPSWQGEITVRTGDHLAPAVLTLAAVRRG</sequence>
<keyword evidence="3" id="KW-1185">Reference proteome</keyword>
<protein>
    <submittedName>
        <fullName evidence="2">Uncharacterized protein</fullName>
    </submittedName>
</protein>
<proteinExistence type="predicted"/>
<dbReference type="SUPFAM" id="SSF53756">
    <property type="entry name" value="UDP-Glycosyltransferase/glycogen phosphorylase"/>
    <property type="match status" value="1"/>
</dbReference>
<dbReference type="RefSeq" id="WP_184730041.1">
    <property type="nucleotide sequence ID" value="NZ_BMRW01000001.1"/>
</dbReference>
<evidence type="ECO:0000256" key="1">
    <source>
        <dbReference type="SAM" id="MobiDB-lite"/>
    </source>
</evidence>
<evidence type="ECO:0000313" key="3">
    <source>
        <dbReference type="Proteomes" id="UP000556436"/>
    </source>
</evidence>
<feature type="region of interest" description="Disordered" evidence="1">
    <location>
        <begin position="123"/>
        <end position="151"/>
    </location>
</feature>
<comment type="caution">
    <text evidence="2">The sequence shown here is derived from an EMBL/GenBank/DDBJ whole genome shotgun (WGS) entry which is preliminary data.</text>
</comment>
<dbReference type="EMBL" id="JACHJG010000001">
    <property type="protein sequence ID" value="MBB4884416.1"/>
    <property type="molecule type" value="Genomic_DNA"/>
</dbReference>
<accession>A0A7W7L7D5</accession>
<evidence type="ECO:0000313" key="2">
    <source>
        <dbReference type="EMBL" id="MBB4884416.1"/>
    </source>
</evidence>
<gene>
    <name evidence="2" type="ORF">FHS38_000425</name>
</gene>
<organism evidence="2 3">
    <name type="scientific">Streptomyces netropsis</name>
    <name type="common">Streptoverticillium netropsis</name>
    <dbReference type="NCBI Taxonomy" id="55404"/>
    <lineage>
        <taxon>Bacteria</taxon>
        <taxon>Bacillati</taxon>
        <taxon>Actinomycetota</taxon>
        <taxon>Actinomycetes</taxon>
        <taxon>Kitasatosporales</taxon>
        <taxon>Streptomycetaceae</taxon>
        <taxon>Streptomyces</taxon>
    </lineage>
</organism>
<reference evidence="2 3" key="1">
    <citation type="submission" date="2020-08" db="EMBL/GenBank/DDBJ databases">
        <title>Genomic Encyclopedia of Type Strains, Phase III (KMG-III): the genomes of soil and plant-associated and newly described type strains.</title>
        <authorList>
            <person name="Whitman W."/>
        </authorList>
    </citation>
    <scope>NUCLEOTIDE SEQUENCE [LARGE SCALE GENOMIC DNA]</scope>
    <source>
        <strain evidence="2 3">CECT 3265</strain>
    </source>
</reference>
<dbReference type="AlphaFoldDB" id="A0A7W7L7D5"/>